<reference evidence="1 2" key="1">
    <citation type="submission" date="2020-04" db="EMBL/GenBank/DDBJ databases">
        <title>Plant Genome Project.</title>
        <authorList>
            <person name="Zhang R.-G."/>
        </authorList>
    </citation>
    <scope>NUCLEOTIDE SEQUENCE [LARGE SCALE GENOMIC DNA]</scope>
    <source>
        <strain evidence="1">YNK0</strain>
        <tissue evidence="1">Leaf</tissue>
    </source>
</reference>
<proteinExistence type="predicted"/>
<accession>A0A834YS68</accession>
<protein>
    <submittedName>
        <fullName evidence="1">Uncharacterized protein</fullName>
    </submittedName>
</protein>
<dbReference type="Proteomes" id="UP000655225">
    <property type="component" value="Unassembled WGS sequence"/>
</dbReference>
<dbReference type="AlphaFoldDB" id="A0A834YS68"/>
<comment type="caution">
    <text evidence="1">The sequence shown here is derived from an EMBL/GenBank/DDBJ whole genome shotgun (WGS) entry which is preliminary data.</text>
</comment>
<dbReference type="EMBL" id="JABCRI010000016">
    <property type="protein sequence ID" value="KAF8392695.1"/>
    <property type="molecule type" value="Genomic_DNA"/>
</dbReference>
<evidence type="ECO:0000313" key="2">
    <source>
        <dbReference type="Proteomes" id="UP000655225"/>
    </source>
</evidence>
<organism evidence="1 2">
    <name type="scientific">Tetracentron sinense</name>
    <name type="common">Spur-leaf</name>
    <dbReference type="NCBI Taxonomy" id="13715"/>
    <lineage>
        <taxon>Eukaryota</taxon>
        <taxon>Viridiplantae</taxon>
        <taxon>Streptophyta</taxon>
        <taxon>Embryophyta</taxon>
        <taxon>Tracheophyta</taxon>
        <taxon>Spermatophyta</taxon>
        <taxon>Magnoliopsida</taxon>
        <taxon>Trochodendrales</taxon>
        <taxon>Trochodendraceae</taxon>
        <taxon>Tetracentron</taxon>
    </lineage>
</organism>
<name>A0A834YS68_TETSI</name>
<keyword evidence="2" id="KW-1185">Reference proteome</keyword>
<gene>
    <name evidence="1" type="ORF">HHK36_023044</name>
</gene>
<sequence length="140" mass="15106">MPIAIGHELEGFKSSSNPLWNHWKGIGVELLPIGDAFFEPPGSVRYDELGEAVSSLIDDPNLSCRVVLEKTYSLLEKFTGLSISIPVNNTSSDFSLKLSTWNGDESGGRLITGAGNHLLYLICSKSMYAIVACTVQNGAD</sequence>
<evidence type="ECO:0000313" key="1">
    <source>
        <dbReference type="EMBL" id="KAF8392695.1"/>
    </source>
</evidence>